<name>A0ABN8UA86_9BACL</name>
<organism evidence="1 2">
    <name type="scientific">Paenibacillus melissococcoides</name>
    <dbReference type="NCBI Taxonomy" id="2912268"/>
    <lineage>
        <taxon>Bacteria</taxon>
        <taxon>Bacillati</taxon>
        <taxon>Bacillota</taxon>
        <taxon>Bacilli</taxon>
        <taxon>Bacillales</taxon>
        <taxon>Paenibacillaceae</taxon>
        <taxon>Paenibacillus</taxon>
    </lineage>
</organism>
<sequence>MSIGIYDAKQVSVVIDGEYITGFGENTFVSCEKDEEQSVAHVGARGEVAIAHKNNPLGTIKLTLMSTSPQIALLHRLAREKKLFSIWVKSNNEPGETIGGTQAIVKNLPAAAYGSELEDREFEIQIHDITCKPCNKADFSKLMERTTHTLPTNIPTTRSS</sequence>
<gene>
    <name evidence="1" type="ORF">WJ0W_005305</name>
</gene>
<accession>A0ABN8UA86</accession>
<protein>
    <submittedName>
        <fullName evidence="1">DUF3277 domain-containing protein</fullName>
    </submittedName>
</protein>
<dbReference type="NCBIfam" id="NF047581">
    <property type="entry name" value="gp105_phage_fam"/>
    <property type="match status" value="1"/>
</dbReference>
<evidence type="ECO:0000313" key="1">
    <source>
        <dbReference type="EMBL" id="CAH8248050.1"/>
    </source>
</evidence>
<dbReference type="Proteomes" id="UP001154322">
    <property type="component" value="Unassembled WGS sequence"/>
</dbReference>
<dbReference type="EMBL" id="CALYLO010000008">
    <property type="protein sequence ID" value="CAH8248050.1"/>
    <property type="molecule type" value="Genomic_DNA"/>
</dbReference>
<dbReference type="InterPro" id="IPR021695">
    <property type="entry name" value="Phage_KPP10_Orf10"/>
</dbReference>
<comment type="caution">
    <text evidence="1">The sequence shown here is derived from an EMBL/GenBank/DDBJ whole genome shotgun (WGS) entry which is preliminary data.</text>
</comment>
<proteinExistence type="predicted"/>
<keyword evidence="2" id="KW-1185">Reference proteome</keyword>
<reference evidence="1" key="1">
    <citation type="submission" date="2022-06" db="EMBL/GenBank/DDBJ databases">
        <authorList>
            <person name="Dietemann V."/>
            <person name="Ory F."/>
            <person name="Dainat B."/>
            <person name="Oberhansli S."/>
        </authorList>
    </citation>
    <scope>NUCLEOTIDE SEQUENCE</scope>
    <source>
        <strain evidence="1">Ena-SAMPLE-TAB-26-04-2022-14:26:32:270-5432</strain>
    </source>
</reference>
<dbReference type="RefSeq" id="WP_213428433.1">
    <property type="nucleotide sequence ID" value="NZ_AP031286.1"/>
</dbReference>
<evidence type="ECO:0000313" key="2">
    <source>
        <dbReference type="Proteomes" id="UP001154322"/>
    </source>
</evidence>